<evidence type="ECO:0000313" key="3">
    <source>
        <dbReference type="Proteomes" id="UP000251213"/>
    </source>
</evidence>
<reference evidence="2 3" key="2">
    <citation type="submission" date="2018-06" db="EMBL/GenBank/DDBJ databases">
        <authorList>
            <person name="Zhirakovskaya E."/>
        </authorList>
    </citation>
    <scope>NUCLEOTIDE SEQUENCE [LARGE SCALE GENOMIC DNA]</scope>
    <source>
        <strain evidence="2 3">FBKL4.011</strain>
    </source>
</reference>
<evidence type="ECO:0000313" key="2">
    <source>
        <dbReference type="EMBL" id="RAL21928.1"/>
    </source>
</evidence>
<organism evidence="2 3">
    <name type="scientific">Thermoflavimicrobium daqui</name>
    <dbReference type="NCBI Taxonomy" id="2137476"/>
    <lineage>
        <taxon>Bacteria</taxon>
        <taxon>Bacillati</taxon>
        <taxon>Bacillota</taxon>
        <taxon>Bacilli</taxon>
        <taxon>Bacillales</taxon>
        <taxon>Thermoactinomycetaceae</taxon>
        <taxon>Thermoflavimicrobium</taxon>
    </lineage>
</organism>
<comment type="caution">
    <text evidence="2">The sequence shown here is derived from an EMBL/GenBank/DDBJ whole genome shotgun (WGS) entry which is preliminary data.</text>
</comment>
<dbReference type="InterPro" id="IPR025608">
    <property type="entry name" value="TcpE"/>
</dbReference>
<feature type="transmembrane region" description="Helical" evidence="1">
    <location>
        <begin position="64"/>
        <end position="88"/>
    </location>
</feature>
<dbReference type="RefSeq" id="WP_113659970.1">
    <property type="nucleotide sequence ID" value="NZ_KZ845673.1"/>
</dbReference>
<dbReference type="EMBL" id="QJKK01000011">
    <property type="protein sequence ID" value="RAL21928.1"/>
    <property type="molecule type" value="Genomic_DNA"/>
</dbReference>
<evidence type="ECO:0008006" key="4">
    <source>
        <dbReference type="Google" id="ProtNLM"/>
    </source>
</evidence>
<feature type="transmembrane region" description="Helical" evidence="1">
    <location>
        <begin position="39"/>
        <end position="58"/>
    </location>
</feature>
<keyword evidence="3" id="KW-1185">Reference proteome</keyword>
<proteinExistence type="predicted"/>
<gene>
    <name evidence="2" type="ORF">DL897_15160</name>
</gene>
<keyword evidence="1" id="KW-0472">Membrane</keyword>
<evidence type="ECO:0000256" key="1">
    <source>
        <dbReference type="SAM" id="Phobius"/>
    </source>
</evidence>
<name>A0A364K1L5_9BACL</name>
<accession>A0A364K1L5</accession>
<dbReference type="Proteomes" id="UP000251213">
    <property type="component" value="Unassembled WGS sequence"/>
</dbReference>
<reference evidence="2 3" key="1">
    <citation type="submission" date="2018-06" db="EMBL/GenBank/DDBJ databases">
        <title>Thermoflavimicrobium daqus sp. nov., a thermophilic microbe isolated from Moutai-flavour Daqu.</title>
        <authorList>
            <person name="Wang X."/>
            <person name="Zhou H."/>
        </authorList>
    </citation>
    <scope>NUCLEOTIDE SEQUENCE [LARGE SCALE GENOMIC DNA]</scope>
    <source>
        <strain evidence="2 3">FBKL4.011</strain>
    </source>
</reference>
<sequence>MEEKLPKKIRTYSDVFKQEKLIRHLFGYDLGRAIPLKSVGYFVLMLAFMLIISNVYPLSLFWKLPIISIFNFFFMKYFIIPALASYALSNTKLDGKIPTHFVRDYIRYIQSNKYHSMYKDIENHQLLINHQIMFKKRKDD</sequence>
<protein>
    <recommendedName>
        <fullName evidence="4">TcpE family protein</fullName>
    </recommendedName>
</protein>
<keyword evidence="1" id="KW-1133">Transmembrane helix</keyword>
<dbReference type="AlphaFoldDB" id="A0A364K1L5"/>
<dbReference type="Pfam" id="PF12648">
    <property type="entry name" value="TcpE"/>
    <property type="match status" value="1"/>
</dbReference>
<keyword evidence="1" id="KW-0812">Transmembrane</keyword>